<accession>A0A6G1CMH8</accession>
<evidence type="ECO:0000313" key="2">
    <source>
        <dbReference type="Proteomes" id="UP000479710"/>
    </source>
</evidence>
<sequence>MRVVSLGSGRFCVFKEFKVFRTDIGAPWFAVLSGLDIVALPGAGGGAEEEVELLMVKHKTKIYTFGKESIEDVI</sequence>
<dbReference type="AlphaFoldDB" id="A0A6G1CMH8"/>
<comment type="caution">
    <text evidence="1">The sequence shown here is derived from an EMBL/GenBank/DDBJ whole genome shotgun (WGS) entry which is preliminary data.</text>
</comment>
<name>A0A6G1CMH8_9ORYZ</name>
<evidence type="ECO:0000313" key="1">
    <source>
        <dbReference type="EMBL" id="KAF0901277.1"/>
    </source>
</evidence>
<dbReference type="EMBL" id="SPHZ02000009">
    <property type="protein sequence ID" value="KAF0901277.1"/>
    <property type="molecule type" value="Genomic_DNA"/>
</dbReference>
<keyword evidence="2" id="KW-1185">Reference proteome</keyword>
<protein>
    <submittedName>
        <fullName evidence="1">Uncharacterized protein</fullName>
    </submittedName>
</protein>
<gene>
    <name evidence="1" type="ORF">E2562_038880</name>
</gene>
<reference evidence="1 2" key="1">
    <citation type="submission" date="2019-11" db="EMBL/GenBank/DDBJ databases">
        <title>Whole genome sequence of Oryza granulata.</title>
        <authorList>
            <person name="Li W."/>
        </authorList>
    </citation>
    <scope>NUCLEOTIDE SEQUENCE [LARGE SCALE GENOMIC DNA]</scope>
    <source>
        <strain evidence="2">cv. Menghai</strain>
        <tissue evidence="1">Leaf</tissue>
    </source>
</reference>
<proteinExistence type="predicted"/>
<dbReference type="Proteomes" id="UP000479710">
    <property type="component" value="Unassembled WGS sequence"/>
</dbReference>
<organism evidence="1 2">
    <name type="scientific">Oryza meyeriana var. granulata</name>
    <dbReference type="NCBI Taxonomy" id="110450"/>
    <lineage>
        <taxon>Eukaryota</taxon>
        <taxon>Viridiplantae</taxon>
        <taxon>Streptophyta</taxon>
        <taxon>Embryophyta</taxon>
        <taxon>Tracheophyta</taxon>
        <taxon>Spermatophyta</taxon>
        <taxon>Magnoliopsida</taxon>
        <taxon>Liliopsida</taxon>
        <taxon>Poales</taxon>
        <taxon>Poaceae</taxon>
        <taxon>BOP clade</taxon>
        <taxon>Oryzoideae</taxon>
        <taxon>Oryzeae</taxon>
        <taxon>Oryzinae</taxon>
        <taxon>Oryza</taxon>
        <taxon>Oryza meyeriana</taxon>
    </lineage>
</organism>